<keyword evidence="2" id="KW-1133">Transmembrane helix</keyword>
<keyword evidence="2" id="KW-0472">Membrane</keyword>
<name>A0A9P4NYA3_9PEZI</name>
<keyword evidence="2" id="KW-0812">Transmembrane</keyword>
<evidence type="ECO:0000313" key="3">
    <source>
        <dbReference type="EMBL" id="KAF2433887.1"/>
    </source>
</evidence>
<feature type="compositionally biased region" description="Low complexity" evidence="1">
    <location>
        <begin position="77"/>
        <end position="91"/>
    </location>
</feature>
<feature type="region of interest" description="Disordered" evidence="1">
    <location>
        <begin position="77"/>
        <end position="97"/>
    </location>
</feature>
<feature type="region of interest" description="Disordered" evidence="1">
    <location>
        <begin position="180"/>
        <end position="203"/>
    </location>
</feature>
<dbReference type="Proteomes" id="UP000800235">
    <property type="component" value="Unassembled WGS sequence"/>
</dbReference>
<reference evidence="3" key="1">
    <citation type="journal article" date="2020" name="Stud. Mycol.">
        <title>101 Dothideomycetes genomes: a test case for predicting lifestyles and emergence of pathogens.</title>
        <authorList>
            <person name="Haridas S."/>
            <person name="Albert R."/>
            <person name="Binder M."/>
            <person name="Bloem J."/>
            <person name="Labutti K."/>
            <person name="Salamov A."/>
            <person name="Andreopoulos B."/>
            <person name="Baker S."/>
            <person name="Barry K."/>
            <person name="Bills G."/>
            <person name="Bluhm B."/>
            <person name="Cannon C."/>
            <person name="Castanera R."/>
            <person name="Culley D."/>
            <person name="Daum C."/>
            <person name="Ezra D."/>
            <person name="Gonzalez J."/>
            <person name="Henrissat B."/>
            <person name="Kuo A."/>
            <person name="Liang C."/>
            <person name="Lipzen A."/>
            <person name="Lutzoni F."/>
            <person name="Magnuson J."/>
            <person name="Mondo S."/>
            <person name="Nolan M."/>
            <person name="Ohm R."/>
            <person name="Pangilinan J."/>
            <person name="Park H.-J."/>
            <person name="Ramirez L."/>
            <person name="Alfaro M."/>
            <person name="Sun H."/>
            <person name="Tritt A."/>
            <person name="Yoshinaga Y."/>
            <person name="Zwiers L.-H."/>
            <person name="Turgeon B."/>
            <person name="Goodwin S."/>
            <person name="Spatafora J."/>
            <person name="Crous P."/>
            <person name="Grigoriev I."/>
        </authorList>
    </citation>
    <scope>NUCLEOTIDE SEQUENCE</scope>
    <source>
        <strain evidence="3">CBS 130266</strain>
    </source>
</reference>
<comment type="caution">
    <text evidence="3">The sequence shown here is derived from an EMBL/GenBank/DDBJ whole genome shotgun (WGS) entry which is preliminary data.</text>
</comment>
<organism evidence="3 4">
    <name type="scientific">Tothia fuscella</name>
    <dbReference type="NCBI Taxonomy" id="1048955"/>
    <lineage>
        <taxon>Eukaryota</taxon>
        <taxon>Fungi</taxon>
        <taxon>Dikarya</taxon>
        <taxon>Ascomycota</taxon>
        <taxon>Pezizomycotina</taxon>
        <taxon>Dothideomycetes</taxon>
        <taxon>Pleosporomycetidae</taxon>
        <taxon>Venturiales</taxon>
        <taxon>Cylindrosympodiaceae</taxon>
        <taxon>Tothia</taxon>
    </lineage>
</organism>
<keyword evidence="4" id="KW-1185">Reference proteome</keyword>
<dbReference type="EMBL" id="MU007018">
    <property type="protein sequence ID" value="KAF2433887.1"/>
    <property type="molecule type" value="Genomic_DNA"/>
</dbReference>
<feature type="region of interest" description="Disordered" evidence="1">
    <location>
        <begin position="137"/>
        <end position="164"/>
    </location>
</feature>
<proteinExistence type="predicted"/>
<feature type="transmembrane region" description="Helical" evidence="2">
    <location>
        <begin position="104"/>
        <end position="127"/>
    </location>
</feature>
<evidence type="ECO:0000256" key="2">
    <source>
        <dbReference type="SAM" id="Phobius"/>
    </source>
</evidence>
<evidence type="ECO:0000313" key="4">
    <source>
        <dbReference type="Proteomes" id="UP000800235"/>
    </source>
</evidence>
<evidence type="ECO:0000256" key="1">
    <source>
        <dbReference type="SAM" id="MobiDB-lite"/>
    </source>
</evidence>
<gene>
    <name evidence="3" type="ORF">EJ08DRAFT_657597</name>
</gene>
<accession>A0A9P4NYA3</accession>
<protein>
    <submittedName>
        <fullName evidence="3">Uncharacterized protein</fullName>
    </submittedName>
</protein>
<dbReference type="AlphaFoldDB" id="A0A9P4NYA3"/>
<sequence>MGYVLCYRVGSPRFGSILESIGENFLILSEEKKLDRQSTKAVEYCTPPGTNEHDVKARCTLTRRQVAISSDGAVTVGVSGGSSDNSKDNSNQQEKGGLGMTDKIALGVGIGIGVLSLIVAMIGAFLGPKYFRKRKQRLESDHGGENPSSPSVMETQHRNDNCDHSVGLEVASGRVEHVYPMAPASNGEGSPWGRAELPTGHGG</sequence>